<dbReference type="EMBL" id="JBFCZG010000003">
    <property type="protein sequence ID" value="KAL3424218.1"/>
    <property type="molecule type" value="Genomic_DNA"/>
</dbReference>
<dbReference type="InterPro" id="IPR013083">
    <property type="entry name" value="Znf_RING/FYVE/PHD"/>
</dbReference>
<dbReference type="SMART" id="SM00184">
    <property type="entry name" value="RING"/>
    <property type="match status" value="1"/>
</dbReference>
<keyword evidence="1" id="KW-0479">Metal-binding</keyword>
<dbReference type="Gene3D" id="3.30.40.10">
    <property type="entry name" value="Zinc/RING finger domain, C3HC4 (zinc finger)"/>
    <property type="match status" value="1"/>
</dbReference>
<comment type="caution">
    <text evidence="3">The sequence shown here is derived from an EMBL/GenBank/DDBJ whole genome shotgun (WGS) entry which is preliminary data.</text>
</comment>
<evidence type="ECO:0000313" key="4">
    <source>
        <dbReference type="Proteomes" id="UP001629113"/>
    </source>
</evidence>
<keyword evidence="1" id="KW-0862">Zinc</keyword>
<name>A0ABR4PLK5_9HELO</name>
<dbReference type="Pfam" id="PF13639">
    <property type="entry name" value="zf-RING_2"/>
    <property type="match status" value="1"/>
</dbReference>
<keyword evidence="4" id="KW-1185">Reference proteome</keyword>
<dbReference type="InterPro" id="IPR001841">
    <property type="entry name" value="Znf_RING"/>
</dbReference>
<gene>
    <name evidence="3" type="ORF">PVAG01_03499</name>
</gene>
<evidence type="ECO:0000256" key="1">
    <source>
        <dbReference type="PROSITE-ProRule" id="PRU00175"/>
    </source>
</evidence>
<dbReference type="SUPFAM" id="SSF57850">
    <property type="entry name" value="RING/U-box"/>
    <property type="match status" value="1"/>
</dbReference>
<organism evidence="3 4">
    <name type="scientific">Phlyctema vagabunda</name>
    <dbReference type="NCBI Taxonomy" id="108571"/>
    <lineage>
        <taxon>Eukaryota</taxon>
        <taxon>Fungi</taxon>
        <taxon>Dikarya</taxon>
        <taxon>Ascomycota</taxon>
        <taxon>Pezizomycotina</taxon>
        <taxon>Leotiomycetes</taxon>
        <taxon>Helotiales</taxon>
        <taxon>Dermateaceae</taxon>
        <taxon>Phlyctema</taxon>
    </lineage>
</organism>
<feature type="domain" description="RING-type" evidence="2">
    <location>
        <begin position="33"/>
        <end position="76"/>
    </location>
</feature>
<proteinExistence type="predicted"/>
<dbReference type="PROSITE" id="PS50089">
    <property type="entry name" value="ZF_RING_2"/>
    <property type="match status" value="1"/>
</dbReference>
<accession>A0ABR4PLK5</accession>
<protein>
    <recommendedName>
        <fullName evidence="2">RING-type domain-containing protein</fullName>
    </recommendedName>
</protein>
<sequence length="294" mass="32975">MPSTPQAIKFITGTASLQLKEDSMAVKLASNPCAICYDEMGQTATCSPCNHQFDLECIKEWTHATKKKSKFCPVCRTQLHELTYTDEKGEAQRIRYPVTTWKQHPHVFADLIPMHDFCSGFERIEISHKFRYAELTEQELQSLPASHYARAALGPAVPVAGKKFSILLSVVHIPTEEPQQNITWAQVAAGAVQSPPPPPQLPIPRPTVTTHPIDVEVFTVVDHTFLFDADNTEVHRTSECFKTIMASILEACDTIILGQEHHGCIICGRHTDSSWAPVEYLDEFTRHLRSSPRT</sequence>
<dbReference type="Proteomes" id="UP001629113">
    <property type="component" value="Unassembled WGS sequence"/>
</dbReference>
<reference evidence="3 4" key="1">
    <citation type="submission" date="2024-06" db="EMBL/GenBank/DDBJ databases">
        <title>Complete genome of Phlyctema vagabunda strain 19-DSS-EL-015.</title>
        <authorList>
            <person name="Fiorenzani C."/>
        </authorList>
    </citation>
    <scope>NUCLEOTIDE SEQUENCE [LARGE SCALE GENOMIC DNA]</scope>
    <source>
        <strain evidence="3 4">19-DSS-EL-015</strain>
    </source>
</reference>
<keyword evidence="1" id="KW-0863">Zinc-finger</keyword>
<evidence type="ECO:0000259" key="2">
    <source>
        <dbReference type="PROSITE" id="PS50089"/>
    </source>
</evidence>
<evidence type="ECO:0000313" key="3">
    <source>
        <dbReference type="EMBL" id="KAL3424218.1"/>
    </source>
</evidence>